<dbReference type="Gene3D" id="3.30.980.10">
    <property type="entry name" value="Threonyl-trna Synthetase, Chain A, domain 2"/>
    <property type="match status" value="1"/>
</dbReference>
<dbReference type="PANTHER" id="PTHR43462">
    <property type="entry name" value="ALANYL-TRNA EDITING PROTEIN"/>
    <property type="match status" value="1"/>
</dbReference>
<dbReference type="InterPro" id="IPR012947">
    <property type="entry name" value="tRNA_SAD"/>
</dbReference>
<dbReference type="GO" id="GO:0046872">
    <property type="term" value="F:metal ion binding"/>
    <property type="evidence" value="ECO:0007669"/>
    <property type="project" value="UniProtKB-KW"/>
</dbReference>
<evidence type="ECO:0000313" key="7">
    <source>
        <dbReference type="EMBL" id="AIF00437.1"/>
    </source>
</evidence>
<feature type="domain" description="Alanyl-transfer RNA synthetases family profile" evidence="6">
    <location>
        <begin position="1"/>
        <end position="240"/>
    </location>
</feature>
<dbReference type="Gene3D" id="2.40.30.130">
    <property type="match status" value="1"/>
</dbReference>
<dbReference type="InterPro" id="IPR009000">
    <property type="entry name" value="Transl_B-barrel_sf"/>
</dbReference>
<dbReference type="InterPro" id="IPR018164">
    <property type="entry name" value="Ala-tRNA-synth_IIc_N"/>
</dbReference>
<protein>
    <submittedName>
        <fullName evidence="7">Alanyl-tRNA synthetase, class IIc-like protein</fullName>
    </submittedName>
</protein>
<dbReference type="Pfam" id="PF01411">
    <property type="entry name" value="tRNA-synt_2c"/>
    <property type="match status" value="1"/>
</dbReference>
<dbReference type="AlphaFoldDB" id="A0A075GEP8"/>
<organism evidence="7">
    <name type="scientific">uncultured marine group II/III euryarchaeote KM3_133_A04</name>
    <dbReference type="NCBI Taxonomy" id="1457863"/>
    <lineage>
        <taxon>Archaea</taxon>
        <taxon>Methanobacteriati</taxon>
        <taxon>Methanobacteriota</taxon>
        <taxon>environmental samples</taxon>
    </lineage>
</organism>
<dbReference type="InterPro" id="IPR051335">
    <property type="entry name" value="Alanyl-tRNA_Editing_Enzymes"/>
</dbReference>
<feature type="region of interest" description="Disordered" evidence="5">
    <location>
        <begin position="220"/>
        <end position="240"/>
    </location>
</feature>
<evidence type="ECO:0000256" key="1">
    <source>
        <dbReference type="ARBA" id="ARBA00001947"/>
    </source>
</evidence>
<evidence type="ECO:0000256" key="2">
    <source>
        <dbReference type="ARBA" id="ARBA00004496"/>
    </source>
</evidence>
<keyword evidence="7" id="KW-0436">Ligase</keyword>
<dbReference type="GO" id="GO:0002161">
    <property type="term" value="F:aminoacyl-tRNA deacylase activity"/>
    <property type="evidence" value="ECO:0007669"/>
    <property type="project" value="UniProtKB-ARBA"/>
</dbReference>
<proteinExistence type="predicted"/>
<evidence type="ECO:0000256" key="5">
    <source>
        <dbReference type="SAM" id="MobiDB-lite"/>
    </source>
</evidence>
<keyword evidence="7" id="KW-0030">Aminoacyl-tRNA synthetase</keyword>
<keyword evidence="3" id="KW-0479">Metal-binding</keyword>
<reference evidence="7" key="1">
    <citation type="journal article" date="2014" name="Genome Biol. Evol.">
        <title>Pangenome evidence for extensive interdomain horizontal transfer affecting lineage core and shell genes in uncultured planktonic thaumarchaeota and euryarchaeota.</title>
        <authorList>
            <person name="Deschamps P."/>
            <person name="Zivanovic Y."/>
            <person name="Moreira D."/>
            <person name="Rodriguez-Valera F."/>
            <person name="Lopez-Garcia P."/>
        </authorList>
    </citation>
    <scope>NUCLEOTIDE SEQUENCE</scope>
</reference>
<dbReference type="GO" id="GO:0003676">
    <property type="term" value="F:nucleic acid binding"/>
    <property type="evidence" value="ECO:0007669"/>
    <property type="project" value="InterPro"/>
</dbReference>
<keyword evidence="4" id="KW-0862">Zinc</keyword>
<accession>A0A075GEP8</accession>
<dbReference type="GO" id="GO:0005737">
    <property type="term" value="C:cytoplasm"/>
    <property type="evidence" value="ECO:0007669"/>
    <property type="project" value="UniProtKB-SubCell"/>
</dbReference>
<dbReference type="SMART" id="SM00863">
    <property type="entry name" value="tRNA_SAD"/>
    <property type="match status" value="1"/>
</dbReference>
<dbReference type="PANTHER" id="PTHR43462:SF1">
    <property type="entry name" value="ALANYL-TRNA EDITING PROTEIN AARSD1"/>
    <property type="match status" value="1"/>
</dbReference>
<comment type="subcellular location">
    <subcellularLocation>
        <location evidence="2">Cytoplasm</location>
    </subcellularLocation>
</comment>
<comment type="cofactor">
    <cofactor evidence="1">
        <name>Zn(2+)</name>
        <dbReference type="ChEBI" id="CHEBI:29105"/>
    </cofactor>
</comment>
<dbReference type="SUPFAM" id="SSF55186">
    <property type="entry name" value="ThrRS/AlaRS common domain"/>
    <property type="match status" value="1"/>
</dbReference>
<dbReference type="InterPro" id="IPR018163">
    <property type="entry name" value="Thr/Ala-tRNA-synth_IIc_edit"/>
</dbReference>
<dbReference type="GO" id="GO:0005524">
    <property type="term" value="F:ATP binding"/>
    <property type="evidence" value="ECO:0007669"/>
    <property type="project" value="InterPro"/>
</dbReference>
<evidence type="ECO:0000256" key="4">
    <source>
        <dbReference type="ARBA" id="ARBA00022833"/>
    </source>
</evidence>
<dbReference type="GO" id="GO:0004813">
    <property type="term" value="F:alanine-tRNA ligase activity"/>
    <property type="evidence" value="ECO:0007669"/>
    <property type="project" value="InterPro"/>
</dbReference>
<evidence type="ECO:0000256" key="3">
    <source>
        <dbReference type="ARBA" id="ARBA00022723"/>
    </source>
</evidence>
<sequence>MTEQLHMASFEGTYTRQFSAKVEAVHPGIVELERTAFYPFGGGQPADHGRLEWEGGTAEVEDVRKRNRIRHMVTGDLPEVGATVEGSLDWERRYAHMRMHTSQHLVSAVVDQMHGARTVGNQLYADKARIDFQPLRLSPAQLSEVEAEANRYLTKDLPVTITEADRSELEQDPLVRSNLSLLPPSIRRLRVISIGNLDICPCAGTHVRSLGEIGEMEFTKRDNKGSGKQRLTYALRDPTP</sequence>
<dbReference type="GO" id="GO:0006419">
    <property type="term" value="P:alanyl-tRNA aminoacylation"/>
    <property type="evidence" value="ECO:0007669"/>
    <property type="project" value="InterPro"/>
</dbReference>
<dbReference type="PROSITE" id="PS50860">
    <property type="entry name" value="AA_TRNA_LIGASE_II_ALA"/>
    <property type="match status" value="1"/>
</dbReference>
<dbReference type="EMBL" id="KF900591">
    <property type="protein sequence ID" value="AIF00437.1"/>
    <property type="molecule type" value="Genomic_DNA"/>
</dbReference>
<dbReference type="SUPFAM" id="SSF50447">
    <property type="entry name" value="Translation proteins"/>
    <property type="match status" value="1"/>
</dbReference>
<evidence type="ECO:0000259" key="6">
    <source>
        <dbReference type="PROSITE" id="PS50860"/>
    </source>
</evidence>
<dbReference type="Pfam" id="PF07973">
    <property type="entry name" value="tRNA_SAD"/>
    <property type="match status" value="1"/>
</dbReference>
<dbReference type="InterPro" id="IPR018165">
    <property type="entry name" value="Ala-tRNA-synth_IIc_core"/>
</dbReference>
<name>A0A075GEP8_9EURY</name>